<protein>
    <submittedName>
        <fullName evidence="1">Uncharacterized protein</fullName>
    </submittedName>
</protein>
<name>A0A381QGU2_9ZZZZ</name>
<evidence type="ECO:0000313" key="1">
    <source>
        <dbReference type="EMBL" id="SUZ78114.1"/>
    </source>
</evidence>
<sequence>MMGKIFKISGISLIVIALFTILSLLIVGYEPQDQSPGLWLTGELATEPVADWSFTEQHGEIFVQTRSPWFIPHSVTTYCATYNDSFYLFSAYYGGGDFPDLRRWNKNVVRDPRVRLKIGDQLFDQTLSYIDDESIRMPVHQAFVDKYPQWASPGLENVHIFQVL</sequence>
<accession>A0A381QGU2</accession>
<proteinExistence type="predicted"/>
<organism evidence="1">
    <name type="scientific">marine metagenome</name>
    <dbReference type="NCBI Taxonomy" id="408172"/>
    <lineage>
        <taxon>unclassified sequences</taxon>
        <taxon>metagenomes</taxon>
        <taxon>ecological metagenomes</taxon>
    </lineage>
</organism>
<reference evidence="1" key="1">
    <citation type="submission" date="2018-05" db="EMBL/GenBank/DDBJ databases">
        <authorList>
            <person name="Lanie J.A."/>
            <person name="Ng W.-L."/>
            <person name="Kazmierczak K.M."/>
            <person name="Andrzejewski T.M."/>
            <person name="Davidsen T.M."/>
            <person name="Wayne K.J."/>
            <person name="Tettelin H."/>
            <person name="Glass J.I."/>
            <person name="Rusch D."/>
            <person name="Podicherti R."/>
            <person name="Tsui H.-C.T."/>
            <person name="Winkler M.E."/>
        </authorList>
    </citation>
    <scope>NUCLEOTIDE SEQUENCE</scope>
</reference>
<gene>
    <name evidence="1" type="ORF">METZ01_LOCUS30968</name>
</gene>
<dbReference type="EMBL" id="UINC01001341">
    <property type="protein sequence ID" value="SUZ78114.1"/>
    <property type="molecule type" value="Genomic_DNA"/>
</dbReference>
<dbReference type="AlphaFoldDB" id="A0A381QGU2"/>